<dbReference type="AlphaFoldDB" id="D8Q563"/>
<dbReference type="InParanoid" id="D8Q563"/>
<feature type="compositionally biased region" description="Polar residues" evidence="1">
    <location>
        <begin position="37"/>
        <end position="47"/>
    </location>
</feature>
<dbReference type="EMBL" id="GL377306">
    <property type="protein sequence ID" value="EFI97352.1"/>
    <property type="molecule type" value="Genomic_DNA"/>
</dbReference>
<protein>
    <submittedName>
        <fullName evidence="2">Uncharacterized protein</fullName>
    </submittedName>
</protein>
<evidence type="ECO:0000313" key="2">
    <source>
        <dbReference type="EMBL" id="EFI97352.1"/>
    </source>
</evidence>
<feature type="compositionally biased region" description="Low complexity" evidence="1">
    <location>
        <begin position="102"/>
        <end position="117"/>
    </location>
</feature>
<name>D8Q563_SCHCM</name>
<feature type="region of interest" description="Disordered" evidence="1">
    <location>
        <begin position="36"/>
        <end position="158"/>
    </location>
</feature>
<proteinExistence type="predicted"/>
<dbReference type="RefSeq" id="XP_003032255.1">
    <property type="nucleotide sequence ID" value="XM_003032209.1"/>
</dbReference>
<dbReference type="VEuPathDB" id="FungiDB:SCHCODRAFT_02625875"/>
<sequence>MDSTRNQNTSTGASTHNKLKGAAEVVHGLGETIRGNLLSTVDPSNNEHIVRQGEREMREGNADLSRGAASSRTGGMTGPPSHRMQYAERKPESGVPGAGHMTTAQSQTHASSTQQQQPGIISGTAGSTQHAHQNRPHGIPEDRPGDRGFVPGAQGGGF</sequence>
<dbReference type="Proteomes" id="UP000007431">
    <property type="component" value="Unassembled WGS sequence"/>
</dbReference>
<feature type="non-terminal residue" evidence="2">
    <location>
        <position position="158"/>
    </location>
</feature>
<evidence type="ECO:0000313" key="3">
    <source>
        <dbReference type="Proteomes" id="UP000007431"/>
    </source>
</evidence>
<keyword evidence="3" id="KW-1185">Reference proteome</keyword>
<dbReference type="GeneID" id="9589824"/>
<dbReference type="HOGENOM" id="CLU_1670400_0_0_1"/>
<reference evidence="2 3" key="1">
    <citation type="journal article" date="2010" name="Nat. Biotechnol.">
        <title>Genome sequence of the model mushroom Schizophyllum commune.</title>
        <authorList>
            <person name="Ohm R.A."/>
            <person name="de Jong J.F."/>
            <person name="Lugones L.G."/>
            <person name="Aerts A."/>
            <person name="Kothe E."/>
            <person name="Stajich J.E."/>
            <person name="de Vries R.P."/>
            <person name="Record E."/>
            <person name="Levasseur A."/>
            <person name="Baker S.E."/>
            <person name="Bartholomew K.A."/>
            <person name="Coutinho P.M."/>
            <person name="Erdmann S."/>
            <person name="Fowler T.J."/>
            <person name="Gathman A.C."/>
            <person name="Lombard V."/>
            <person name="Henrissat B."/>
            <person name="Knabe N."/>
            <person name="Kuees U."/>
            <person name="Lilly W.W."/>
            <person name="Lindquist E."/>
            <person name="Lucas S."/>
            <person name="Magnuson J.K."/>
            <person name="Piumi F."/>
            <person name="Raudaskoski M."/>
            <person name="Salamov A."/>
            <person name="Schmutz J."/>
            <person name="Schwarze F.W.M.R."/>
            <person name="vanKuyk P.A."/>
            <person name="Horton J.S."/>
            <person name="Grigoriev I.V."/>
            <person name="Woesten H.A.B."/>
        </authorList>
    </citation>
    <scope>NUCLEOTIDE SEQUENCE [LARGE SCALE GENOMIC DNA]</scope>
    <source>
        <strain evidence="3">H4-8 / FGSC 9210</strain>
    </source>
</reference>
<gene>
    <name evidence="2" type="ORF">SCHCODRAFT_109116</name>
</gene>
<dbReference type="KEGG" id="scm:SCHCO_02625875"/>
<feature type="compositionally biased region" description="Basic and acidic residues" evidence="1">
    <location>
        <begin position="48"/>
        <end position="61"/>
    </location>
</feature>
<accession>D8Q563</accession>
<dbReference type="OrthoDB" id="2590867at2759"/>
<organism evidence="3">
    <name type="scientific">Schizophyllum commune (strain H4-8 / FGSC 9210)</name>
    <name type="common">Split gill fungus</name>
    <dbReference type="NCBI Taxonomy" id="578458"/>
    <lineage>
        <taxon>Eukaryota</taxon>
        <taxon>Fungi</taxon>
        <taxon>Dikarya</taxon>
        <taxon>Basidiomycota</taxon>
        <taxon>Agaricomycotina</taxon>
        <taxon>Agaricomycetes</taxon>
        <taxon>Agaricomycetidae</taxon>
        <taxon>Agaricales</taxon>
        <taxon>Schizophyllaceae</taxon>
        <taxon>Schizophyllum</taxon>
    </lineage>
</organism>
<evidence type="ECO:0000256" key="1">
    <source>
        <dbReference type="SAM" id="MobiDB-lite"/>
    </source>
</evidence>